<dbReference type="NCBIfam" id="NF047331">
    <property type="entry name" value="phage_HTJ"/>
    <property type="match status" value="1"/>
</dbReference>
<dbReference type="EMBL" id="BBPI01000018">
    <property type="protein sequence ID" value="GAM00008.1"/>
    <property type="molecule type" value="Genomic_DNA"/>
</dbReference>
<dbReference type="RefSeq" id="WP_042484148.1">
    <property type="nucleotide sequence ID" value="NZ_BBPI01000018.1"/>
</dbReference>
<evidence type="ECO:0000313" key="2">
    <source>
        <dbReference type="Proteomes" id="UP000032305"/>
    </source>
</evidence>
<name>A0A0A1W3S8_9SPHN</name>
<organism evidence="1 2">
    <name type="scientific">Sphingomonas parapaucimobilis NBRC 15100</name>
    <dbReference type="NCBI Taxonomy" id="1219049"/>
    <lineage>
        <taxon>Bacteria</taxon>
        <taxon>Pseudomonadati</taxon>
        <taxon>Pseudomonadota</taxon>
        <taxon>Alphaproteobacteria</taxon>
        <taxon>Sphingomonadales</taxon>
        <taxon>Sphingomonadaceae</taxon>
        <taxon>Sphingomonas</taxon>
    </lineage>
</organism>
<reference evidence="1 2" key="1">
    <citation type="submission" date="2014-11" db="EMBL/GenBank/DDBJ databases">
        <title>Whole genome shotgun sequence of Sphingomonas parapaucimobilis NBRC 15100.</title>
        <authorList>
            <person name="Katano-Makiyama Y."/>
            <person name="Hosoyama A."/>
            <person name="Hashimoto M."/>
            <person name="Hosoyama Y."/>
            <person name="Noguchi M."/>
            <person name="Numata M."/>
            <person name="Tsuchikane K."/>
            <person name="Hirakata S."/>
            <person name="Uohara A."/>
            <person name="Shimodaira J."/>
            <person name="Ohji S."/>
            <person name="Ichikawa N."/>
            <person name="Kimura A."/>
            <person name="Yamazoe A."/>
            <person name="Fujita N."/>
        </authorList>
    </citation>
    <scope>NUCLEOTIDE SEQUENCE [LARGE SCALE GENOMIC DNA]</scope>
    <source>
        <strain evidence="1 2">NBRC 15100</strain>
    </source>
</reference>
<comment type="caution">
    <text evidence="1">The sequence shown here is derived from an EMBL/GenBank/DDBJ whole genome shotgun (WGS) entry which is preliminary data.</text>
</comment>
<accession>A0A0A1W3S8</accession>
<evidence type="ECO:0000313" key="1">
    <source>
        <dbReference type="EMBL" id="GAM00008.1"/>
    </source>
</evidence>
<proteinExistence type="predicted"/>
<dbReference type="AlphaFoldDB" id="A0A0A1W3S8"/>
<protein>
    <submittedName>
        <fullName evidence="1">Uncharacterized protein</fullName>
    </submittedName>
</protein>
<keyword evidence="2" id="KW-1185">Reference proteome</keyword>
<dbReference type="OrthoDB" id="8457063at2"/>
<dbReference type="eggNOG" id="ENOG503329A">
    <property type="taxonomic scope" value="Bacteria"/>
</dbReference>
<gene>
    <name evidence="1" type="ORF">SP5_018_00380</name>
</gene>
<dbReference type="Proteomes" id="UP000032305">
    <property type="component" value="Unassembled WGS sequence"/>
</dbReference>
<sequence length="71" mass="7923">MASLIELQAYRGRLERAVYSGTRRLRDANGEEIEFRSQTELKSALAALERAIAAAHRKSASTIRFQTSKGL</sequence>